<gene>
    <name evidence="1" type="ORF">A2160_00450</name>
</gene>
<dbReference type="STRING" id="1797457.A2160_00450"/>
<reference evidence="1 2" key="1">
    <citation type="journal article" date="2016" name="Nat. Commun.">
        <title>Thousands of microbial genomes shed light on interconnected biogeochemical processes in an aquifer system.</title>
        <authorList>
            <person name="Anantharaman K."/>
            <person name="Brown C.T."/>
            <person name="Hug L.A."/>
            <person name="Sharon I."/>
            <person name="Castelle C.J."/>
            <person name="Probst A.J."/>
            <person name="Thomas B.C."/>
            <person name="Singh A."/>
            <person name="Wilkins M.J."/>
            <person name="Karaoz U."/>
            <person name="Brodie E.L."/>
            <person name="Williams K.H."/>
            <person name="Hubbard S.S."/>
            <person name="Banfield J.F."/>
        </authorList>
    </citation>
    <scope>NUCLEOTIDE SEQUENCE [LARGE SCALE GENOMIC DNA]</scope>
</reference>
<dbReference type="Proteomes" id="UP000177006">
    <property type="component" value="Unassembled WGS sequence"/>
</dbReference>
<dbReference type="EMBL" id="MEZK01000027">
    <property type="protein sequence ID" value="OGD62021.1"/>
    <property type="molecule type" value="Genomic_DNA"/>
</dbReference>
<dbReference type="PANTHER" id="PTHR43393">
    <property type="entry name" value="CYTOKININ RIBOSIDE 5'-MONOPHOSPHATE PHOSPHORIBOHYDROLASE"/>
    <property type="match status" value="1"/>
</dbReference>
<name>A0A1F5E3Z3_9BACT</name>
<dbReference type="InterPro" id="IPR052341">
    <property type="entry name" value="LOG_family_nucleotidases"/>
</dbReference>
<accession>A0A1F5E3Z3</accession>
<evidence type="ECO:0000313" key="1">
    <source>
        <dbReference type="EMBL" id="OGD62021.1"/>
    </source>
</evidence>
<sequence>MIIIKNLSFFGSSEARPSSPLYKDAFNLAKILASKGYTIVNGGGPGVMDASTQGAQSVKGETISVTFYPEDAPGFEGRYAPNVTKEEIKTKSYIERMFKLMEHGDCYIIFKGGTGTLSEFATAWCLARLYYGHHKPIILYGNFWHKIVKCFKETMLWRGNEDRIVKIVNSPTRVLQVLNDLNKELAKRSQFTL</sequence>
<dbReference type="SUPFAM" id="SSF102405">
    <property type="entry name" value="MCP/YpsA-like"/>
    <property type="match status" value="1"/>
</dbReference>
<organism evidence="1 2">
    <name type="scientific">Candidatus Beckwithbacteria bacterium RBG_13_42_9</name>
    <dbReference type="NCBI Taxonomy" id="1797457"/>
    <lineage>
        <taxon>Bacteria</taxon>
        <taxon>Candidatus Beckwithiibacteriota</taxon>
    </lineage>
</organism>
<dbReference type="AlphaFoldDB" id="A0A1F5E3Z3"/>
<proteinExistence type="predicted"/>
<protein>
    <recommendedName>
        <fullName evidence="3">Lysine decarboxylase</fullName>
    </recommendedName>
</protein>
<dbReference type="GO" id="GO:0005829">
    <property type="term" value="C:cytosol"/>
    <property type="evidence" value="ECO:0007669"/>
    <property type="project" value="TreeGrafter"/>
</dbReference>
<comment type="caution">
    <text evidence="1">The sequence shown here is derived from an EMBL/GenBank/DDBJ whole genome shotgun (WGS) entry which is preliminary data.</text>
</comment>
<dbReference type="InterPro" id="IPR041164">
    <property type="entry name" value="LDcluster4"/>
</dbReference>
<evidence type="ECO:0000313" key="2">
    <source>
        <dbReference type="Proteomes" id="UP000177006"/>
    </source>
</evidence>
<dbReference type="PANTHER" id="PTHR43393:SF3">
    <property type="entry name" value="LYSINE DECARBOXYLASE-LIKE PROTEIN"/>
    <property type="match status" value="1"/>
</dbReference>
<evidence type="ECO:0008006" key="3">
    <source>
        <dbReference type="Google" id="ProtNLM"/>
    </source>
</evidence>
<dbReference type="Pfam" id="PF18306">
    <property type="entry name" value="LDcluster4"/>
    <property type="match status" value="1"/>
</dbReference>
<dbReference type="Gene3D" id="3.40.50.450">
    <property type="match status" value="1"/>
</dbReference>